<feature type="region of interest" description="Disordered" evidence="5">
    <location>
        <begin position="122"/>
        <end position="161"/>
    </location>
</feature>
<dbReference type="PROSITE" id="PS50303">
    <property type="entry name" value="PUM_HD"/>
    <property type="match status" value="1"/>
</dbReference>
<evidence type="ECO:0000256" key="5">
    <source>
        <dbReference type="SAM" id="MobiDB-lite"/>
    </source>
</evidence>
<dbReference type="HOGENOM" id="CLU_009803_0_0_1"/>
<feature type="coiled-coil region" evidence="4">
    <location>
        <begin position="163"/>
        <end position="190"/>
    </location>
</feature>
<name>L8G9T4_PSED2</name>
<sequence length="798" mass="87824">MSFTVAATGSPTSRRTFTSRSQSQENAGFEDEKPQMRSDPTNMLKKSTSALSSSKLVNQVPKKAKMNHDHTSFNELNPMDRLLAKLSEQQATINKQHEVLQTADDAHRTHVSSDVEYVATSATSSVSVTPATNSAEGTVSGNSTDTVDTVDEKNTPQPSKDEVLRLKIELEKAKGKIARMDQELTQTRITKHTIEQAIGSNSETDFPMDQLNAPGRSVYLPDGTWIGQDDNHSDNSDALSVGGFNRASGIWGNSGRAPFTNYQGGMQDLQPASGFPGNPWAAGRGFNVPFSDLSGGLGQTVPGFRSDRLIPDNDSSIGLAGDRRNANRGRFMNRTPGAFPYASSNSSYDGLTPTTSYSSVAGLGGGAIGTMGGSIGLNTGGALSYQTQPLGTPLSPFAPEFNSLNGQWKNDNTIAVEGQTFLPTTEPLNYRRLLDRTVNCNWKYIVDKIVCNNDQQASIFLQQKLKVGTTEQKYDIVEAIVAQAYPLMINRFGNFLVQRCFEHGTPEQVIKIAEAIRGNTLNLSMDAFGCHVVQKAFDSVPEDYKAIMVHELLRRIPETVIHRYACHVWQKLFELRWTESPPQIMKFVNEALRGMWHEVALGETGSLVVQNIFENCLEEDKRPCIEEVLASIDIVAHGQFGNWCIQHICEHGVPVDRSRAIDHVIRYASEYSMDQFASKVVEKCLKIGGVEFLGRYLDRVCEGRNDRPRIPLIDIASDQYGNYLIQYILTHSNPQHREIVACHIRKHMVSLRGSKFGSRVGMLCTNPAIATRPGPGVGPALGANRMPQGNPRFGGAYR</sequence>
<dbReference type="AlphaFoldDB" id="L8G9T4"/>
<dbReference type="SUPFAM" id="SSF48371">
    <property type="entry name" value="ARM repeat"/>
    <property type="match status" value="1"/>
</dbReference>
<organism evidence="7 8">
    <name type="scientific">Pseudogymnoascus destructans (strain ATCC MYA-4855 / 20631-21)</name>
    <name type="common">Bat white-nose syndrome fungus</name>
    <name type="synonym">Geomyces destructans</name>
    <dbReference type="NCBI Taxonomy" id="658429"/>
    <lineage>
        <taxon>Eukaryota</taxon>
        <taxon>Fungi</taxon>
        <taxon>Dikarya</taxon>
        <taxon>Ascomycota</taxon>
        <taxon>Pezizomycotina</taxon>
        <taxon>Leotiomycetes</taxon>
        <taxon>Thelebolales</taxon>
        <taxon>Thelebolaceae</taxon>
        <taxon>Pseudogymnoascus</taxon>
    </lineage>
</organism>
<keyword evidence="4" id="KW-0175">Coiled coil</keyword>
<evidence type="ECO:0000256" key="1">
    <source>
        <dbReference type="ARBA" id="ARBA00022737"/>
    </source>
</evidence>
<feature type="domain" description="PUM-HD" evidence="6">
    <location>
        <begin position="416"/>
        <end position="768"/>
    </location>
</feature>
<evidence type="ECO:0000256" key="3">
    <source>
        <dbReference type="PROSITE-ProRule" id="PRU00317"/>
    </source>
</evidence>
<dbReference type="CDD" id="cd07920">
    <property type="entry name" value="Pumilio"/>
    <property type="match status" value="1"/>
</dbReference>
<dbReference type="GO" id="GO:0010608">
    <property type="term" value="P:post-transcriptional regulation of gene expression"/>
    <property type="evidence" value="ECO:0007669"/>
    <property type="project" value="TreeGrafter"/>
</dbReference>
<evidence type="ECO:0000256" key="4">
    <source>
        <dbReference type="SAM" id="Coils"/>
    </source>
</evidence>
<feature type="compositionally biased region" description="Basic and acidic residues" evidence="5">
    <location>
        <begin position="150"/>
        <end position="161"/>
    </location>
</feature>
<proteinExistence type="predicted"/>
<dbReference type="InParanoid" id="L8G9T4"/>
<dbReference type="STRING" id="658429.L8G9T4"/>
<dbReference type="Proteomes" id="UP000011064">
    <property type="component" value="Unassembled WGS sequence"/>
</dbReference>
<dbReference type="SMART" id="SM00025">
    <property type="entry name" value="Pumilio"/>
    <property type="match status" value="8"/>
</dbReference>
<dbReference type="PANTHER" id="PTHR12537">
    <property type="entry name" value="RNA BINDING PROTEIN PUMILIO-RELATED"/>
    <property type="match status" value="1"/>
</dbReference>
<dbReference type="OrthoDB" id="668540at2759"/>
<dbReference type="GO" id="GO:0005737">
    <property type="term" value="C:cytoplasm"/>
    <property type="evidence" value="ECO:0007669"/>
    <property type="project" value="TreeGrafter"/>
</dbReference>
<feature type="compositionally biased region" description="Low complexity" evidence="5">
    <location>
        <begin position="10"/>
        <end position="23"/>
    </location>
</feature>
<dbReference type="EMBL" id="GL573224">
    <property type="protein sequence ID" value="ELR08801.1"/>
    <property type="molecule type" value="Genomic_DNA"/>
</dbReference>
<gene>
    <name evidence="7" type="ORF">GMDG_03477</name>
</gene>
<dbReference type="Pfam" id="PF00806">
    <property type="entry name" value="PUF"/>
    <property type="match status" value="8"/>
</dbReference>
<feature type="region of interest" description="Disordered" evidence="5">
    <location>
        <begin position="778"/>
        <end position="798"/>
    </location>
</feature>
<dbReference type="InterPro" id="IPR001313">
    <property type="entry name" value="Pumilio_RNA-bd_rpt"/>
</dbReference>
<feature type="repeat" description="Pumilio" evidence="3">
    <location>
        <begin position="479"/>
        <end position="514"/>
    </location>
</feature>
<keyword evidence="8" id="KW-1185">Reference proteome</keyword>
<evidence type="ECO:0000313" key="7">
    <source>
        <dbReference type="EMBL" id="ELR08801.1"/>
    </source>
</evidence>
<protein>
    <recommendedName>
        <fullName evidence="6">PUM-HD domain-containing protein</fullName>
    </recommendedName>
</protein>
<feature type="compositionally biased region" description="Low complexity" evidence="5">
    <location>
        <begin position="122"/>
        <end position="135"/>
    </location>
</feature>
<feature type="repeat" description="Pumilio" evidence="3">
    <location>
        <begin position="515"/>
        <end position="550"/>
    </location>
</feature>
<feature type="compositionally biased region" description="Low complexity" evidence="5">
    <location>
        <begin position="44"/>
        <end position="54"/>
    </location>
</feature>
<dbReference type="InterPro" id="IPR033133">
    <property type="entry name" value="PUM-HD"/>
</dbReference>
<evidence type="ECO:0000313" key="8">
    <source>
        <dbReference type="Proteomes" id="UP000011064"/>
    </source>
</evidence>
<dbReference type="PROSITE" id="PS50302">
    <property type="entry name" value="PUM"/>
    <property type="match status" value="3"/>
</dbReference>
<dbReference type="Gene3D" id="1.25.10.10">
    <property type="entry name" value="Leucine-rich Repeat Variant"/>
    <property type="match status" value="1"/>
</dbReference>
<dbReference type="VEuPathDB" id="FungiDB:GMDG_03477"/>
<dbReference type="InterPro" id="IPR033712">
    <property type="entry name" value="Pumilio_RNA-bd"/>
</dbReference>
<dbReference type="PANTHER" id="PTHR12537:SF48">
    <property type="entry name" value="MEIOTIC COILED-COIL PROTEIN 2"/>
    <property type="match status" value="1"/>
</dbReference>
<feature type="region of interest" description="Disordered" evidence="5">
    <location>
        <begin position="1"/>
        <end position="54"/>
    </location>
</feature>
<feature type="repeat" description="Pumilio" evidence="3">
    <location>
        <begin position="707"/>
        <end position="742"/>
    </location>
</feature>
<dbReference type="GO" id="GO:0003730">
    <property type="term" value="F:mRNA 3'-UTR binding"/>
    <property type="evidence" value="ECO:0007669"/>
    <property type="project" value="TreeGrafter"/>
</dbReference>
<feature type="compositionally biased region" description="Polar residues" evidence="5">
    <location>
        <begin position="136"/>
        <end position="147"/>
    </location>
</feature>
<dbReference type="InterPro" id="IPR016024">
    <property type="entry name" value="ARM-type_fold"/>
</dbReference>
<accession>L8G9T4</accession>
<evidence type="ECO:0000256" key="2">
    <source>
        <dbReference type="ARBA" id="ARBA00024893"/>
    </source>
</evidence>
<dbReference type="InterPro" id="IPR011989">
    <property type="entry name" value="ARM-like"/>
</dbReference>
<comment type="function">
    <text evidence="2">RNA-binding nucleolar protein required for pre-rRNA processing. Involved in production of 18S rRNA and assembly of small ribosomal subunit.</text>
</comment>
<evidence type="ECO:0000259" key="6">
    <source>
        <dbReference type="PROSITE" id="PS50303"/>
    </source>
</evidence>
<keyword evidence="1" id="KW-0677">Repeat</keyword>
<reference evidence="8" key="1">
    <citation type="submission" date="2010-09" db="EMBL/GenBank/DDBJ databases">
        <title>The genome sequence of Geomyces destructans 20631-21.</title>
        <authorList>
            <consortium name="The Broad Institute Genome Sequencing Platform"/>
            <person name="Cuomo C.A."/>
            <person name="Blehert D.S."/>
            <person name="Lorch J.M."/>
            <person name="Young S.K."/>
            <person name="Zeng Q."/>
            <person name="Gargeya S."/>
            <person name="Fitzgerald M."/>
            <person name="Haas B."/>
            <person name="Abouelleil A."/>
            <person name="Alvarado L."/>
            <person name="Arachchi H.M."/>
            <person name="Berlin A."/>
            <person name="Brown A."/>
            <person name="Chapman S.B."/>
            <person name="Chen Z."/>
            <person name="Dunbar C."/>
            <person name="Freedman E."/>
            <person name="Gearin G."/>
            <person name="Gellesch M."/>
            <person name="Goldberg J."/>
            <person name="Griggs A."/>
            <person name="Gujja S."/>
            <person name="Heiman D."/>
            <person name="Howarth C."/>
            <person name="Larson L."/>
            <person name="Lui A."/>
            <person name="MacDonald P.J.P."/>
            <person name="Montmayeur A."/>
            <person name="Murphy C."/>
            <person name="Neiman D."/>
            <person name="Pearson M."/>
            <person name="Priest M."/>
            <person name="Roberts A."/>
            <person name="Saif S."/>
            <person name="Shea T."/>
            <person name="Shenoy N."/>
            <person name="Sisk P."/>
            <person name="Stolte C."/>
            <person name="Sykes S."/>
            <person name="Wortman J."/>
            <person name="Nusbaum C."/>
            <person name="Birren B."/>
        </authorList>
    </citation>
    <scope>NUCLEOTIDE SEQUENCE [LARGE SCALE GENOMIC DNA]</scope>
    <source>
        <strain evidence="8">ATCC MYA-4855 / 20631-21</strain>
    </source>
</reference>